<gene>
    <name evidence="6" type="ORF">FNV43_RR14511</name>
</gene>
<dbReference type="EMBL" id="VOIH02000006">
    <property type="protein sequence ID" value="KAF3444818.1"/>
    <property type="molecule type" value="Genomic_DNA"/>
</dbReference>
<sequence length="428" mass="47438">MSDSSDLKSRPHVALLSSAGMGHLTPFIRLAASLTAHNVQVTFITPHPTVTLAESESLSHFFSTFTQITRKHFHLLPLDDPSANSEDPSYYHFEVIRRSSHLLRPILSPLSPPLSALITDMSLASTVIGITDALRLPNYILFTSSAKVSILFLYFHSIVSTKTTENGKKMTESSGILINTYESIEQESLAVLSNGQLLEKLPPVFAIGPLPPCNFEKSQPLAWLDDQPAKSVLYISFGGRTATSREQMRELGDGLGRSGNRFLWVVKDKKVYVEDDSELVEVLGHGLMERMKGRGLVVKNWFNQEEVLSHQAIGGFLSHCGWNSVNEAIWHGVPMLSWPQHGDQKINADLVERIGLGMWVESWGWGGDGVVVKGEEIAERVEELMGNELLRLRAASVREEARRAVGDGGSSHKTLTDLIETWKTFLVL</sequence>
<dbReference type="InterPro" id="IPR050481">
    <property type="entry name" value="UDP-glycosyltransf_plant"/>
</dbReference>
<evidence type="ECO:0000313" key="6">
    <source>
        <dbReference type="EMBL" id="KAF3444818.1"/>
    </source>
</evidence>
<dbReference type="PANTHER" id="PTHR48048:SF76">
    <property type="entry name" value="UDP-GLYCOSYLTRANSFERASE 708D1-LIKE"/>
    <property type="match status" value="1"/>
</dbReference>
<dbReference type="Gene3D" id="3.40.50.2000">
    <property type="entry name" value="Glycogen Phosphorylase B"/>
    <property type="match status" value="2"/>
</dbReference>
<comment type="caution">
    <text evidence="6">The sequence shown here is derived from an EMBL/GenBank/DDBJ whole genome shotgun (WGS) entry which is preliminary data.</text>
</comment>
<evidence type="ECO:0000256" key="1">
    <source>
        <dbReference type="ARBA" id="ARBA00009995"/>
    </source>
</evidence>
<name>A0A8K0MGH7_9ROSA</name>
<dbReference type="EC" id="2.4.1.-" evidence="5"/>
<dbReference type="AlphaFoldDB" id="A0A8K0MGH7"/>
<dbReference type="SUPFAM" id="SSF53756">
    <property type="entry name" value="UDP-Glycosyltransferase/glycogen phosphorylase"/>
    <property type="match status" value="1"/>
</dbReference>
<keyword evidence="3 4" id="KW-0808">Transferase</keyword>
<dbReference type="FunFam" id="3.40.50.2000:FF:000124">
    <property type="entry name" value="Glycosyltransferase"/>
    <property type="match status" value="1"/>
</dbReference>
<dbReference type="InterPro" id="IPR002213">
    <property type="entry name" value="UDP_glucos_trans"/>
</dbReference>
<organism evidence="6 7">
    <name type="scientific">Rhamnella rubrinervis</name>
    <dbReference type="NCBI Taxonomy" id="2594499"/>
    <lineage>
        <taxon>Eukaryota</taxon>
        <taxon>Viridiplantae</taxon>
        <taxon>Streptophyta</taxon>
        <taxon>Embryophyta</taxon>
        <taxon>Tracheophyta</taxon>
        <taxon>Spermatophyta</taxon>
        <taxon>Magnoliopsida</taxon>
        <taxon>eudicotyledons</taxon>
        <taxon>Gunneridae</taxon>
        <taxon>Pentapetalae</taxon>
        <taxon>rosids</taxon>
        <taxon>fabids</taxon>
        <taxon>Rosales</taxon>
        <taxon>Rhamnaceae</taxon>
        <taxon>rhamnoid group</taxon>
        <taxon>Rhamneae</taxon>
        <taxon>Rhamnella</taxon>
    </lineage>
</organism>
<protein>
    <recommendedName>
        <fullName evidence="5">Glycosyltransferase</fullName>
        <ecNumber evidence="5">2.4.1.-</ecNumber>
    </recommendedName>
</protein>
<dbReference type="CDD" id="cd03784">
    <property type="entry name" value="GT1_Gtf-like"/>
    <property type="match status" value="1"/>
</dbReference>
<dbReference type="PROSITE" id="PS00375">
    <property type="entry name" value="UDPGT"/>
    <property type="match status" value="1"/>
</dbReference>
<evidence type="ECO:0000256" key="3">
    <source>
        <dbReference type="ARBA" id="ARBA00022679"/>
    </source>
</evidence>
<evidence type="ECO:0000256" key="4">
    <source>
        <dbReference type="RuleBase" id="RU003718"/>
    </source>
</evidence>
<dbReference type="PANTHER" id="PTHR48048">
    <property type="entry name" value="GLYCOSYLTRANSFERASE"/>
    <property type="match status" value="1"/>
</dbReference>
<keyword evidence="2 4" id="KW-0328">Glycosyltransferase</keyword>
<dbReference type="OrthoDB" id="5835829at2759"/>
<dbReference type="GO" id="GO:0035251">
    <property type="term" value="F:UDP-glucosyltransferase activity"/>
    <property type="evidence" value="ECO:0007669"/>
    <property type="project" value="InterPro"/>
</dbReference>
<dbReference type="Proteomes" id="UP000796880">
    <property type="component" value="Unassembled WGS sequence"/>
</dbReference>
<proteinExistence type="inferred from homology"/>
<evidence type="ECO:0000256" key="5">
    <source>
        <dbReference type="RuleBase" id="RU362057"/>
    </source>
</evidence>
<keyword evidence="7" id="KW-1185">Reference proteome</keyword>
<evidence type="ECO:0000256" key="2">
    <source>
        <dbReference type="ARBA" id="ARBA00022676"/>
    </source>
</evidence>
<accession>A0A8K0MGH7</accession>
<dbReference type="InterPro" id="IPR035595">
    <property type="entry name" value="UDP_glycos_trans_CS"/>
</dbReference>
<comment type="similarity">
    <text evidence="1 4">Belongs to the UDP-glycosyltransferase family.</text>
</comment>
<dbReference type="Pfam" id="PF00201">
    <property type="entry name" value="UDPGT"/>
    <property type="match status" value="1"/>
</dbReference>
<evidence type="ECO:0000313" key="7">
    <source>
        <dbReference type="Proteomes" id="UP000796880"/>
    </source>
</evidence>
<reference evidence="6" key="1">
    <citation type="submission" date="2020-03" db="EMBL/GenBank/DDBJ databases">
        <title>A high-quality chromosome-level genome assembly of a woody plant with both climbing and erect habits, Rhamnella rubrinervis.</title>
        <authorList>
            <person name="Lu Z."/>
            <person name="Yang Y."/>
            <person name="Zhu X."/>
            <person name="Sun Y."/>
        </authorList>
    </citation>
    <scope>NUCLEOTIDE SEQUENCE</scope>
    <source>
        <strain evidence="6">BYM</strain>
        <tissue evidence="6">Leaf</tissue>
    </source>
</reference>